<feature type="transmembrane region" description="Helical" evidence="2">
    <location>
        <begin position="32"/>
        <end position="51"/>
    </location>
</feature>
<keyword evidence="2" id="KW-0472">Membrane</keyword>
<evidence type="ECO:0000313" key="4">
    <source>
        <dbReference type="Proteomes" id="UP000317209"/>
    </source>
</evidence>
<proteinExistence type="predicted"/>
<dbReference type="Proteomes" id="UP000317209">
    <property type="component" value="Unassembled WGS sequence"/>
</dbReference>
<feature type="compositionally biased region" description="Basic residues" evidence="1">
    <location>
        <begin position="71"/>
        <end position="84"/>
    </location>
</feature>
<dbReference type="AlphaFoldDB" id="A0A543BNI2"/>
<evidence type="ECO:0000256" key="2">
    <source>
        <dbReference type="SAM" id="Phobius"/>
    </source>
</evidence>
<feature type="region of interest" description="Disordered" evidence="1">
    <location>
        <begin position="58"/>
        <end position="92"/>
    </location>
</feature>
<dbReference type="RefSeq" id="WP_141872240.1">
    <property type="nucleotide sequence ID" value="NZ_VFOX01000001.1"/>
</dbReference>
<reference evidence="3 4" key="1">
    <citation type="submission" date="2019-06" db="EMBL/GenBank/DDBJ databases">
        <title>Sequencing the genomes of 1000 actinobacteria strains.</title>
        <authorList>
            <person name="Klenk H.-P."/>
        </authorList>
    </citation>
    <scope>NUCLEOTIDE SEQUENCE [LARGE SCALE GENOMIC DNA]</scope>
    <source>
        <strain evidence="3 4">DSM 20169</strain>
    </source>
</reference>
<evidence type="ECO:0000313" key="3">
    <source>
        <dbReference type="EMBL" id="TQL86382.1"/>
    </source>
</evidence>
<keyword evidence="4" id="KW-1185">Reference proteome</keyword>
<organism evidence="3 4">
    <name type="scientific">Microbacterium saperdae</name>
    <dbReference type="NCBI Taxonomy" id="69368"/>
    <lineage>
        <taxon>Bacteria</taxon>
        <taxon>Bacillati</taxon>
        <taxon>Actinomycetota</taxon>
        <taxon>Actinomycetes</taxon>
        <taxon>Micrococcales</taxon>
        <taxon>Microbacteriaceae</taxon>
        <taxon>Microbacterium</taxon>
    </lineage>
</organism>
<dbReference type="EMBL" id="VFOX01000001">
    <property type="protein sequence ID" value="TQL86382.1"/>
    <property type="molecule type" value="Genomic_DNA"/>
</dbReference>
<dbReference type="OrthoDB" id="5120536at2"/>
<keyword evidence="2" id="KW-0812">Transmembrane</keyword>
<keyword evidence="2" id="KW-1133">Transmembrane helix</keyword>
<accession>A0A543BNI2</accession>
<comment type="caution">
    <text evidence="3">The sequence shown here is derived from an EMBL/GenBank/DDBJ whole genome shotgun (WGS) entry which is preliminary data.</text>
</comment>
<name>A0A543BNI2_9MICO</name>
<evidence type="ECO:0000256" key="1">
    <source>
        <dbReference type="SAM" id="MobiDB-lite"/>
    </source>
</evidence>
<sequence length="92" mass="9749">MNYLFGTGLIGAITAGASLLRGSRDTPITWRAVLAWVSWGITLALAIGSVIDTYRSRQGRPVADDSPLTSKKAKKSAKTMKKAAKQLGNSAN</sequence>
<protein>
    <submittedName>
        <fullName evidence="3">Uncharacterized protein</fullName>
    </submittedName>
</protein>
<gene>
    <name evidence="3" type="ORF">FB560_2039</name>
</gene>